<comment type="caution">
    <text evidence="2">The sequence shown here is derived from an EMBL/GenBank/DDBJ whole genome shotgun (WGS) entry which is preliminary data.</text>
</comment>
<keyword evidence="3" id="KW-1185">Reference proteome</keyword>
<dbReference type="Proteomes" id="UP001501725">
    <property type="component" value="Unassembled WGS sequence"/>
</dbReference>
<evidence type="ECO:0000256" key="1">
    <source>
        <dbReference type="SAM" id="SignalP"/>
    </source>
</evidence>
<name>A0ABP8GMP3_9BACT</name>
<sequence length="122" mass="13319">MRSFNAHIIRKKLMTAGFIALSVAAFATLGDGRSATRPTQRGGASYHKLLSVRPSAALRPGFSLRSGYAYKADRILEPSAPVPFDLMSTTVTYQKGNTTYILPLKSKGFLDKVKINPAPQKF</sequence>
<dbReference type="EMBL" id="BAABGY010000006">
    <property type="protein sequence ID" value="GAA4326809.1"/>
    <property type="molecule type" value="Genomic_DNA"/>
</dbReference>
<evidence type="ECO:0000313" key="3">
    <source>
        <dbReference type="Proteomes" id="UP001501725"/>
    </source>
</evidence>
<feature type="signal peptide" evidence="1">
    <location>
        <begin position="1"/>
        <end position="27"/>
    </location>
</feature>
<organism evidence="2 3">
    <name type="scientific">Flaviaesturariibacter amylovorans</name>
    <dbReference type="NCBI Taxonomy" id="1084520"/>
    <lineage>
        <taxon>Bacteria</taxon>
        <taxon>Pseudomonadati</taxon>
        <taxon>Bacteroidota</taxon>
        <taxon>Chitinophagia</taxon>
        <taxon>Chitinophagales</taxon>
        <taxon>Chitinophagaceae</taxon>
        <taxon>Flaviaestuariibacter</taxon>
    </lineage>
</organism>
<accession>A0ABP8GMP3</accession>
<dbReference type="RefSeq" id="WP_345254861.1">
    <property type="nucleotide sequence ID" value="NZ_BAABGY010000006.1"/>
</dbReference>
<proteinExistence type="predicted"/>
<evidence type="ECO:0000313" key="2">
    <source>
        <dbReference type="EMBL" id="GAA4326809.1"/>
    </source>
</evidence>
<feature type="chain" id="PRO_5046218715" evidence="1">
    <location>
        <begin position="28"/>
        <end position="122"/>
    </location>
</feature>
<gene>
    <name evidence="2" type="ORF">GCM10023184_15680</name>
</gene>
<reference evidence="3" key="1">
    <citation type="journal article" date="2019" name="Int. J. Syst. Evol. Microbiol.">
        <title>The Global Catalogue of Microorganisms (GCM) 10K type strain sequencing project: providing services to taxonomists for standard genome sequencing and annotation.</title>
        <authorList>
            <consortium name="The Broad Institute Genomics Platform"/>
            <consortium name="The Broad Institute Genome Sequencing Center for Infectious Disease"/>
            <person name="Wu L."/>
            <person name="Ma J."/>
        </authorList>
    </citation>
    <scope>NUCLEOTIDE SEQUENCE [LARGE SCALE GENOMIC DNA]</scope>
    <source>
        <strain evidence="3">JCM 17919</strain>
    </source>
</reference>
<protein>
    <submittedName>
        <fullName evidence="2">Uncharacterized protein</fullName>
    </submittedName>
</protein>
<keyword evidence="1" id="KW-0732">Signal</keyword>